<dbReference type="OrthoDB" id="429932at2759"/>
<dbReference type="Pfam" id="PF08676">
    <property type="entry name" value="MutL_C"/>
    <property type="match status" value="1"/>
</dbReference>
<dbReference type="InterPro" id="IPR042121">
    <property type="entry name" value="MutL_C_regsub"/>
</dbReference>
<dbReference type="Proteomes" id="UP000603453">
    <property type="component" value="Unassembled WGS sequence"/>
</dbReference>
<dbReference type="GO" id="GO:0005524">
    <property type="term" value="F:ATP binding"/>
    <property type="evidence" value="ECO:0007669"/>
    <property type="project" value="InterPro"/>
</dbReference>
<dbReference type="InterPro" id="IPR014790">
    <property type="entry name" value="MutL_C"/>
</dbReference>
<reference evidence="2" key="1">
    <citation type="submission" date="2020-12" db="EMBL/GenBank/DDBJ databases">
        <title>Metabolic potential, ecology and presence of endohyphal bacteria is reflected in genomic diversity of Mucoromycotina.</title>
        <authorList>
            <person name="Muszewska A."/>
            <person name="Okrasinska A."/>
            <person name="Steczkiewicz K."/>
            <person name="Drgas O."/>
            <person name="Orlowska M."/>
            <person name="Perlinska-Lenart U."/>
            <person name="Aleksandrzak-Piekarczyk T."/>
            <person name="Szatraj K."/>
            <person name="Zielenkiewicz U."/>
            <person name="Pilsyk S."/>
            <person name="Malc E."/>
            <person name="Mieczkowski P."/>
            <person name="Kruszewska J.S."/>
            <person name="Biernat P."/>
            <person name="Pawlowska J."/>
        </authorList>
    </citation>
    <scope>NUCLEOTIDE SEQUENCE</scope>
    <source>
        <strain evidence="2">WA0000017839</strain>
    </source>
</reference>
<comment type="caution">
    <text evidence="2">The sequence shown here is derived from an EMBL/GenBank/DDBJ whole genome shotgun (WGS) entry which is preliminary data.</text>
</comment>
<dbReference type="Gene3D" id="3.30.1370.100">
    <property type="entry name" value="MutL, C-terminal domain, regulatory subdomain"/>
    <property type="match status" value="1"/>
</dbReference>
<dbReference type="PANTHER" id="PTHR10073">
    <property type="entry name" value="DNA MISMATCH REPAIR PROTEIN MLH, PMS, MUTL"/>
    <property type="match status" value="1"/>
</dbReference>
<gene>
    <name evidence="2" type="ORF">INT47_007821</name>
</gene>
<organism evidence="2 3">
    <name type="scientific">Mucor saturninus</name>
    <dbReference type="NCBI Taxonomy" id="64648"/>
    <lineage>
        <taxon>Eukaryota</taxon>
        <taxon>Fungi</taxon>
        <taxon>Fungi incertae sedis</taxon>
        <taxon>Mucoromycota</taxon>
        <taxon>Mucoromycotina</taxon>
        <taxon>Mucoromycetes</taxon>
        <taxon>Mucorales</taxon>
        <taxon>Mucorineae</taxon>
        <taxon>Mucoraceae</taxon>
        <taxon>Mucor</taxon>
    </lineage>
</organism>
<dbReference type="InterPro" id="IPR038973">
    <property type="entry name" value="MutL/Mlh/Pms-like"/>
</dbReference>
<dbReference type="GO" id="GO:0006298">
    <property type="term" value="P:mismatch repair"/>
    <property type="evidence" value="ECO:0007669"/>
    <property type="project" value="InterPro"/>
</dbReference>
<proteinExistence type="predicted"/>
<protein>
    <recommendedName>
        <fullName evidence="1">MutL C-terminal dimerisation domain-containing protein</fullName>
    </recommendedName>
</protein>
<dbReference type="SUPFAM" id="SSF118116">
    <property type="entry name" value="DNA mismatch repair protein MutL"/>
    <property type="match status" value="1"/>
</dbReference>
<dbReference type="InterPro" id="IPR037198">
    <property type="entry name" value="MutL_C_sf"/>
</dbReference>
<name>A0A8H7REE7_9FUNG</name>
<dbReference type="EMBL" id="JAEPRD010000018">
    <property type="protein sequence ID" value="KAG2208722.1"/>
    <property type="molecule type" value="Genomic_DNA"/>
</dbReference>
<dbReference type="PANTHER" id="PTHR10073:SF47">
    <property type="entry name" value="DNA MISMATCH REPAIR PROTEIN MLH3"/>
    <property type="match status" value="1"/>
</dbReference>
<dbReference type="InterPro" id="IPR042120">
    <property type="entry name" value="MutL_C_dimsub"/>
</dbReference>
<feature type="domain" description="MutL C-terminal dimerisation" evidence="1">
    <location>
        <begin position="65"/>
        <end position="225"/>
    </location>
</feature>
<evidence type="ECO:0000313" key="3">
    <source>
        <dbReference type="Proteomes" id="UP000603453"/>
    </source>
</evidence>
<sequence length="279" mass="32425">MSQRLNSFFSLRYLAQTQNPAIDRSRLKLHKTSSNKRARVMAAPPPLSLDLPLKLSKSDLKNAHILGQVDKKYIIIKLVDTFIMIDQHAADERVKLEQMMSPSSLTPTMLEPSICIDLESPFEYHLVTGMRDYYKRWGIYFHEEETSHFFVSKVHPHRIRVTQLPTLILDRCLMNHALLKKLIQDYAYWIKEQNQEGSINVCPKGIMEILKSRACRSAIMFNDVLSLQECKEIVGNLSHCKFPFQCAHGRPSAIPIQPKTQQMHTPQRQINWNKPFLKR</sequence>
<dbReference type="SMART" id="SM00853">
    <property type="entry name" value="MutL_C"/>
    <property type="match status" value="1"/>
</dbReference>
<dbReference type="AlphaFoldDB" id="A0A8H7REE7"/>
<dbReference type="GO" id="GO:0032300">
    <property type="term" value="C:mismatch repair complex"/>
    <property type="evidence" value="ECO:0007669"/>
    <property type="project" value="InterPro"/>
</dbReference>
<evidence type="ECO:0000259" key="1">
    <source>
        <dbReference type="SMART" id="SM00853"/>
    </source>
</evidence>
<evidence type="ECO:0000313" key="2">
    <source>
        <dbReference type="EMBL" id="KAG2208722.1"/>
    </source>
</evidence>
<dbReference type="GO" id="GO:0140664">
    <property type="term" value="F:ATP-dependent DNA damage sensor activity"/>
    <property type="evidence" value="ECO:0007669"/>
    <property type="project" value="InterPro"/>
</dbReference>
<dbReference type="GO" id="GO:0016887">
    <property type="term" value="F:ATP hydrolysis activity"/>
    <property type="evidence" value="ECO:0007669"/>
    <property type="project" value="InterPro"/>
</dbReference>
<accession>A0A8H7REE7</accession>
<keyword evidence="3" id="KW-1185">Reference proteome</keyword>
<dbReference type="Gene3D" id="3.30.1540.20">
    <property type="entry name" value="MutL, C-terminal domain, dimerisation subdomain"/>
    <property type="match status" value="1"/>
</dbReference>